<proteinExistence type="inferred from homology"/>
<feature type="transmembrane region" description="Helical" evidence="8">
    <location>
        <begin position="41"/>
        <end position="65"/>
    </location>
</feature>
<sequence>MASTTTWLPLLLFPLLLMSAILLLTHLKFPRFLFIPSSDGLLAVVLTFIHIVLAWTVAVTLVAILPLDIYTALSQGVSDSSWLSGMWATTYWASQFMCFLSIPFHQGYISSADFSAKNKAITSLRENGMFYGITAVAGVVGLVAMILMNKVTVGALPGLCIGLSNFFGLFAGIVLMAYGLVEVPRSVWRDADVSGHQKNVAKRLRHLQQSLDDSVTELRRSLCVVRAIDERTSSRDDARPLLESIARDVEEMLPRRPVAREEDSAALDDEDLEQDDEASLAALRRRCRRACQSYERARAQYSRARSAARKAANRRASATGRDVMNEIVRPLVVRFAAILLAALSVSVVLAEATIATKRDPDLSVFSVLVHSAVESGGGAPAVQLLVLIPLAYICYCTNFTLFHLASFSFYHVVPGHTDAYSLLLTAALMCRFSAPLCYNFLNVLRIDKPTVFRHEMRSMEKMPIVGSDMFQNIFPAFLLVFVIAVFLNVHKRIKLRFWDFTDDDDYDGEGEETALLGASERTSADRQGDLEGADELEIEGGDGMWSSEPILRTRDSRYRRERERRRADRSGRV</sequence>
<keyword evidence="5 8" id="KW-0472">Membrane</keyword>
<feature type="transmembrane region" description="Helical" evidence="8">
    <location>
        <begin position="419"/>
        <end position="441"/>
    </location>
</feature>
<dbReference type="PANTHER" id="PTHR21355:SF0">
    <property type="entry name" value="G-PROTEIN COUPLED RECEPTOR-ASSOCIATED PROTEIN LMBRD2"/>
    <property type="match status" value="1"/>
</dbReference>
<dbReference type="EMBL" id="BNJQ01000009">
    <property type="protein sequence ID" value="GHP04950.1"/>
    <property type="molecule type" value="Genomic_DNA"/>
</dbReference>
<feature type="transmembrane region" description="Helical" evidence="8">
    <location>
        <begin position="154"/>
        <end position="181"/>
    </location>
</feature>
<feature type="transmembrane region" description="Helical" evidence="8">
    <location>
        <begin position="331"/>
        <end position="350"/>
    </location>
</feature>
<dbReference type="OrthoDB" id="203099at2759"/>
<keyword evidence="4 8" id="KW-1133">Transmembrane helix</keyword>
<feature type="transmembrane region" description="Helical" evidence="8">
    <location>
        <begin position="384"/>
        <end position="407"/>
    </location>
</feature>
<evidence type="ECO:0000256" key="8">
    <source>
        <dbReference type="SAM" id="Phobius"/>
    </source>
</evidence>
<evidence type="ECO:0000256" key="3">
    <source>
        <dbReference type="ARBA" id="ARBA00022692"/>
    </source>
</evidence>
<comment type="similarity">
    <text evidence="2">Belongs to the LIMR family.</text>
</comment>
<organism evidence="9 10">
    <name type="scientific">Pycnococcus provasolii</name>
    <dbReference type="NCBI Taxonomy" id="41880"/>
    <lineage>
        <taxon>Eukaryota</taxon>
        <taxon>Viridiplantae</taxon>
        <taxon>Chlorophyta</taxon>
        <taxon>Pseudoscourfieldiophyceae</taxon>
        <taxon>Pseudoscourfieldiales</taxon>
        <taxon>Pycnococcaceae</taxon>
        <taxon>Pycnococcus</taxon>
    </lineage>
</organism>
<dbReference type="Pfam" id="PF04791">
    <property type="entry name" value="LMBR1"/>
    <property type="match status" value="1"/>
</dbReference>
<accession>A0A830HGQ8</accession>
<evidence type="ECO:0000256" key="5">
    <source>
        <dbReference type="ARBA" id="ARBA00023136"/>
    </source>
</evidence>
<evidence type="ECO:0000256" key="6">
    <source>
        <dbReference type="SAM" id="Coils"/>
    </source>
</evidence>
<evidence type="ECO:0000313" key="9">
    <source>
        <dbReference type="EMBL" id="GHP04950.1"/>
    </source>
</evidence>
<comment type="subcellular location">
    <subcellularLocation>
        <location evidence="1">Membrane</location>
        <topology evidence="1">Multi-pass membrane protein</topology>
    </subcellularLocation>
</comment>
<gene>
    <name evidence="9" type="ORF">PPROV_000370200</name>
</gene>
<evidence type="ECO:0000256" key="7">
    <source>
        <dbReference type="SAM" id="MobiDB-lite"/>
    </source>
</evidence>
<evidence type="ECO:0000256" key="1">
    <source>
        <dbReference type="ARBA" id="ARBA00004141"/>
    </source>
</evidence>
<keyword evidence="6" id="KW-0175">Coiled coil</keyword>
<evidence type="ECO:0000256" key="2">
    <source>
        <dbReference type="ARBA" id="ARBA00010487"/>
    </source>
</evidence>
<feature type="transmembrane region" description="Helical" evidence="8">
    <location>
        <begin position="85"/>
        <end position="108"/>
    </location>
</feature>
<dbReference type="InterPro" id="IPR006876">
    <property type="entry name" value="LMBR1-like_membr_prot"/>
</dbReference>
<dbReference type="PRINTS" id="PR00173">
    <property type="entry name" value="EDTRNSPORT"/>
</dbReference>
<feature type="transmembrane region" description="Helical" evidence="8">
    <location>
        <begin position="6"/>
        <end position="29"/>
    </location>
</feature>
<feature type="transmembrane region" description="Helical" evidence="8">
    <location>
        <begin position="469"/>
        <end position="489"/>
    </location>
</feature>
<protein>
    <recommendedName>
        <fullName evidence="11">LMBR1-like membrane protein</fullName>
    </recommendedName>
</protein>
<keyword evidence="10" id="KW-1185">Reference proteome</keyword>
<evidence type="ECO:0008006" key="11">
    <source>
        <dbReference type="Google" id="ProtNLM"/>
    </source>
</evidence>
<feature type="region of interest" description="Disordered" evidence="7">
    <location>
        <begin position="517"/>
        <end position="549"/>
    </location>
</feature>
<dbReference type="AlphaFoldDB" id="A0A830HGQ8"/>
<dbReference type="InterPro" id="IPR051584">
    <property type="entry name" value="GPCR-associated_LMBR1"/>
</dbReference>
<evidence type="ECO:0000256" key="4">
    <source>
        <dbReference type="ARBA" id="ARBA00022989"/>
    </source>
</evidence>
<reference evidence="9" key="1">
    <citation type="submission" date="2020-10" db="EMBL/GenBank/DDBJ databases">
        <title>Unveiling of a novel bifunctional photoreceptor, Dualchrome1, isolated from a cosmopolitan green alga.</title>
        <authorList>
            <person name="Suzuki S."/>
            <person name="Kawachi M."/>
        </authorList>
    </citation>
    <scope>NUCLEOTIDE SEQUENCE</scope>
    <source>
        <strain evidence="9">NIES 2893</strain>
    </source>
</reference>
<comment type="caution">
    <text evidence="9">The sequence shown here is derived from an EMBL/GenBank/DDBJ whole genome shotgun (WGS) entry which is preliminary data.</text>
</comment>
<evidence type="ECO:0000313" key="10">
    <source>
        <dbReference type="Proteomes" id="UP000660262"/>
    </source>
</evidence>
<dbReference type="Proteomes" id="UP000660262">
    <property type="component" value="Unassembled WGS sequence"/>
</dbReference>
<feature type="coiled-coil region" evidence="6">
    <location>
        <begin position="280"/>
        <end position="314"/>
    </location>
</feature>
<dbReference type="PANTHER" id="PTHR21355">
    <property type="entry name" value="G-PROTEIN COUPLED RECEPTOR-ASSOCIATED PROTEIN LMBRD2"/>
    <property type="match status" value="1"/>
</dbReference>
<feature type="transmembrane region" description="Helical" evidence="8">
    <location>
        <begin position="129"/>
        <end position="148"/>
    </location>
</feature>
<feature type="compositionally biased region" description="Acidic residues" evidence="7">
    <location>
        <begin position="531"/>
        <end position="540"/>
    </location>
</feature>
<name>A0A830HGQ8_9CHLO</name>
<dbReference type="GO" id="GO:0016020">
    <property type="term" value="C:membrane"/>
    <property type="evidence" value="ECO:0007669"/>
    <property type="project" value="UniProtKB-SubCell"/>
</dbReference>
<keyword evidence="3 8" id="KW-0812">Transmembrane</keyword>